<reference evidence="2 3" key="1">
    <citation type="submission" date="2021-03" db="EMBL/GenBank/DDBJ databases">
        <title>Sequencing the genomes of 1000 actinobacteria strains.</title>
        <authorList>
            <person name="Klenk H.-P."/>
        </authorList>
    </citation>
    <scope>NUCLEOTIDE SEQUENCE [LARGE SCALE GENOMIC DNA]</scope>
    <source>
        <strain evidence="2 3">DSM 20168</strain>
    </source>
</reference>
<keyword evidence="1" id="KW-1133">Transmembrane helix</keyword>
<organism evidence="2 3">
    <name type="scientific">Glutamicibacter protophormiae</name>
    <name type="common">Brevibacterium protophormiae</name>
    <dbReference type="NCBI Taxonomy" id="37930"/>
    <lineage>
        <taxon>Bacteria</taxon>
        <taxon>Bacillati</taxon>
        <taxon>Actinomycetota</taxon>
        <taxon>Actinomycetes</taxon>
        <taxon>Micrococcales</taxon>
        <taxon>Micrococcaceae</taxon>
        <taxon>Glutamicibacter</taxon>
    </lineage>
</organism>
<comment type="caution">
    <text evidence="2">The sequence shown here is derived from an EMBL/GenBank/DDBJ whole genome shotgun (WGS) entry which is preliminary data.</text>
</comment>
<keyword evidence="3" id="KW-1185">Reference proteome</keyword>
<feature type="transmembrane region" description="Helical" evidence="1">
    <location>
        <begin position="12"/>
        <end position="31"/>
    </location>
</feature>
<gene>
    <name evidence="2" type="ORF">JOF39_000427</name>
</gene>
<keyword evidence="1" id="KW-0472">Membrane</keyword>
<evidence type="ECO:0000256" key="1">
    <source>
        <dbReference type="SAM" id="Phobius"/>
    </source>
</evidence>
<evidence type="ECO:0000313" key="3">
    <source>
        <dbReference type="Proteomes" id="UP001195422"/>
    </source>
</evidence>
<dbReference type="Proteomes" id="UP001195422">
    <property type="component" value="Unassembled WGS sequence"/>
</dbReference>
<evidence type="ECO:0008006" key="4">
    <source>
        <dbReference type="Google" id="ProtNLM"/>
    </source>
</evidence>
<sequence length="166" mass="19073">MFADLDPGSIVAWIALFVSIANSATMIYKFFHNRHKAIIRAGNSVLFSVSKDNEAVVTNYLPEPIRNVEVIDLRKIGTELRVNEVAPGASYPFDKLKVSSIQKSQYIWGIRYLDTSNMEWIVTIDSTVERFGKFARAKAMTRNFISYLKERRDLRKLNDPPQRNDI</sequence>
<dbReference type="EMBL" id="JAGIOJ010000001">
    <property type="protein sequence ID" value="MBP2397346.1"/>
    <property type="molecule type" value="Genomic_DNA"/>
</dbReference>
<evidence type="ECO:0000313" key="2">
    <source>
        <dbReference type="EMBL" id="MBP2397346.1"/>
    </source>
</evidence>
<keyword evidence="1" id="KW-0812">Transmembrane</keyword>
<dbReference type="RefSeq" id="WP_188947265.1">
    <property type="nucleotide sequence ID" value="NZ_BMPH01000002.1"/>
</dbReference>
<protein>
    <recommendedName>
        <fullName evidence="4">SRPBCC family protein</fullName>
    </recommendedName>
</protein>
<accession>A0ABS4XLH0</accession>
<proteinExistence type="predicted"/>
<name>A0ABS4XLH0_GLUPR</name>